<gene>
    <name evidence="4" type="ORF">IEI95_011475</name>
</gene>
<proteinExistence type="inferred from homology"/>
<organism evidence="4 5">
    <name type="scientific">Agrobacterium vitis</name>
    <name type="common">Rhizobium vitis</name>
    <dbReference type="NCBI Taxonomy" id="373"/>
    <lineage>
        <taxon>Bacteria</taxon>
        <taxon>Pseudomonadati</taxon>
        <taxon>Pseudomonadota</taxon>
        <taxon>Alphaproteobacteria</taxon>
        <taxon>Hyphomicrobiales</taxon>
        <taxon>Rhizobiaceae</taxon>
        <taxon>Rhizobium/Agrobacterium group</taxon>
        <taxon>Agrobacterium</taxon>
    </lineage>
</organism>
<dbReference type="EMBL" id="JACXXJ020000005">
    <property type="protein sequence ID" value="MBF2714829.1"/>
    <property type="molecule type" value="Genomic_DNA"/>
</dbReference>
<feature type="binding site" evidence="3">
    <location>
        <position position="128"/>
    </location>
    <ligand>
        <name>a divalent metal cation</name>
        <dbReference type="ChEBI" id="CHEBI:60240"/>
    </ligand>
</feature>
<evidence type="ECO:0000256" key="1">
    <source>
        <dbReference type="ARBA" id="ARBA00008635"/>
    </source>
</evidence>
<feature type="binding site" evidence="3">
    <location>
        <position position="132"/>
    </location>
    <ligand>
        <name>a divalent metal cation</name>
        <dbReference type="ChEBI" id="CHEBI:60240"/>
    </ligand>
</feature>
<dbReference type="SUPFAM" id="SSF109854">
    <property type="entry name" value="DinB/YfiT-like putative metalloenzymes"/>
    <property type="match status" value="1"/>
</dbReference>
<sequence length="181" mass="20802">MHALFNSFFNYQAWANRAFFDALETLDRTQHEAEHHQAIRLINHTHVVAQIFAAHLLGRSHGYTSDNTAETPELAELRSAVATSDQWYLDYVRSITPEQRCEKIAFSFTDGDKGYMTREEMLAHVTMHGGYHRGEIGRILAQTSAQLPWDTFAVFLHQTQPNRRLQDKLEFAPIPFQGAKN</sequence>
<dbReference type="Pfam" id="PF05163">
    <property type="entry name" value="DinB"/>
    <property type="match status" value="1"/>
</dbReference>
<accession>A0AAE2UWB8</accession>
<dbReference type="RefSeq" id="WP_156536009.1">
    <property type="nucleotide sequence ID" value="NZ_JACXXJ020000005.1"/>
</dbReference>
<evidence type="ECO:0000256" key="3">
    <source>
        <dbReference type="PIRSR" id="PIRSR607837-1"/>
    </source>
</evidence>
<dbReference type="Gene3D" id="1.20.120.450">
    <property type="entry name" value="dinb family like domain"/>
    <property type="match status" value="1"/>
</dbReference>
<name>A0AAE2UWB8_AGRVI</name>
<comment type="caution">
    <text evidence="4">The sequence shown here is derived from an EMBL/GenBank/DDBJ whole genome shotgun (WGS) entry which is preliminary data.</text>
</comment>
<feature type="binding site" evidence="3">
    <location>
        <position position="44"/>
    </location>
    <ligand>
        <name>a divalent metal cation</name>
        <dbReference type="ChEBI" id="CHEBI:60240"/>
    </ligand>
</feature>
<dbReference type="Proteomes" id="UP000655037">
    <property type="component" value="Unassembled WGS sequence"/>
</dbReference>
<dbReference type="GO" id="GO:0046872">
    <property type="term" value="F:metal ion binding"/>
    <property type="evidence" value="ECO:0007669"/>
    <property type="project" value="UniProtKB-KW"/>
</dbReference>
<reference evidence="4" key="1">
    <citation type="submission" date="2020-11" db="EMBL/GenBank/DDBJ databases">
        <title>Agrobacterium vitis strain K377 genome.</title>
        <authorList>
            <person name="Xi H."/>
        </authorList>
    </citation>
    <scope>NUCLEOTIDE SEQUENCE</scope>
    <source>
        <strain evidence="4">K377</strain>
    </source>
</reference>
<dbReference type="InterPro" id="IPR034660">
    <property type="entry name" value="DinB/YfiT-like"/>
</dbReference>
<dbReference type="PANTHER" id="PTHR37302:SF1">
    <property type="entry name" value="PROTEIN DINB"/>
    <property type="match status" value="1"/>
</dbReference>
<dbReference type="AlphaFoldDB" id="A0AAE2UWB8"/>
<protein>
    <submittedName>
        <fullName evidence="4">DinB family protein</fullName>
    </submittedName>
</protein>
<evidence type="ECO:0000256" key="2">
    <source>
        <dbReference type="ARBA" id="ARBA00022723"/>
    </source>
</evidence>
<dbReference type="PANTHER" id="PTHR37302">
    <property type="entry name" value="SLR1116 PROTEIN"/>
    <property type="match status" value="1"/>
</dbReference>
<keyword evidence="2 3" id="KW-0479">Metal-binding</keyword>
<dbReference type="InterPro" id="IPR007837">
    <property type="entry name" value="DinB"/>
</dbReference>
<evidence type="ECO:0000313" key="5">
    <source>
        <dbReference type="Proteomes" id="UP000655037"/>
    </source>
</evidence>
<comment type="similarity">
    <text evidence="1">Belongs to the DinB family.</text>
</comment>
<evidence type="ECO:0000313" key="4">
    <source>
        <dbReference type="EMBL" id="MBF2714829.1"/>
    </source>
</evidence>